<feature type="transmembrane region" description="Helical" evidence="2">
    <location>
        <begin position="219"/>
        <end position="237"/>
    </location>
</feature>
<gene>
    <name evidence="3" type="ORF">E4U09_002245</name>
</gene>
<dbReference type="Proteomes" id="UP000707071">
    <property type="component" value="Unassembled WGS sequence"/>
</dbReference>
<evidence type="ECO:0000256" key="2">
    <source>
        <dbReference type="SAM" id="Phobius"/>
    </source>
</evidence>
<evidence type="ECO:0000256" key="1">
    <source>
        <dbReference type="SAM" id="MobiDB-lite"/>
    </source>
</evidence>
<evidence type="ECO:0000313" key="4">
    <source>
        <dbReference type="Proteomes" id="UP000707071"/>
    </source>
</evidence>
<protein>
    <submittedName>
        <fullName evidence="3">Uncharacterized protein</fullName>
    </submittedName>
</protein>
<keyword evidence="2" id="KW-0812">Transmembrane</keyword>
<keyword evidence="4" id="KW-1185">Reference proteome</keyword>
<feature type="transmembrane region" description="Helical" evidence="2">
    <location>
        <begin position="187"/>
        <end position="207"/>
    </location>
</feature>
<dbReference type="EMBL" id="SRRH01000199">
    <property type="protein sequence ID" value="KAG6295219.1"/>
    <property type="molecule type" value="Genomic_DNA"/>
</dbReference>
<organism evidence="3 4">
    <name type="scientific">Claviceps aff. purpurea</name>
    <dbReference type="NCBI Taxonomy" id="1967640"/>
    <lineage>
        <taxon>Eukaryota</taxon>
        <taxon>Fungi</taxon>
        <taxon>Dikarya</taxon>
        <taxon>Ascomycota</taxon>
        <taxon>Pezizomycotina</taxon>
        <taxon>Sordariomycetes</taxon>
        <taxon>Hypocreomycetidae</taxon>
        <taxon>Hypocreales</taxon>
        <taxon>Clavicipitaceae</taxon>
        <taxon>Claviceps</taxon>
    </lineage>
</organism>
<feature type="transmembrane region" description="Helical" evidence="2">
    <location>
        <begin position="82"/>
        <end position="101"/>
    </location>
</feature>
<reference evidence="3 4" key="1">
    <citation type="journal article" date="2020" name="bioRxiv">
        <title>Whole genome comparisons of ergot fungi reveals the divergence and evolution of species within the genus Claviceps are the result of varying mechanisms driving genome evolution and host range expansion.</title>
        <authorList>
            <person name="Wyka S.A."/>
            <person name="Mondo S.J."/>
            <person name="Liu M."/>
            <person name="Dettman J."/>
            <person name="Nalam V."/>
            <person name="Broders K.D."/>
        </authorList>
    </citation>
    <scope>NUCLEOTIDE SEQUENCE [LARGE SCALE GENOMIC DNA]</scope>
    <source>
        <strain evidence="3 4">Clav52</strain>
    </source>
</reference>
<proteinExistence type="predicted"/>
<feature type="compositionally biased region" description="Polar residues" evidence="1">
    <location>
        <begin position="21"/>
        <end position="41"/>
    </location>
</feature>
<comment type="caution">
    <text evidence="3">The sequence shown here is derived from an EMBL/GenBank/DDBJ whole genome shotgun (WGS) entry which is preliminary data.</text>
</comment>
<dbReference type="AlphaFoldDB" id="A0A9P7TYT7"/>
<keyword evidence="2" id="KW-0472">Membrane</keyword>
<feature type="transmembrane region" description="Helical" evidence="2">
    <location>
        <begin position="108"/>
        <end position="128"/>
    </location>
</feature>
<sequence length="253" mass="27812">MTQRNELSNLAEKLTHLQPHFHNNPSVPQRNSTTMQSPSSRTRLRRTFRYPDDSSVPETLDEQEQESLISDLSAQNALQNHHFTRLLLLLPLATTIPYLPLLFRPRDAVIALLSLTSLLSTTYLLYILPPETTGLGFLDAYADDRTVTKDGATAAATAQVSTMKSQARRLQRGFGCERSPLETYLPYLNGGLVVVLALMGLVTGRGTGGGFAWIGRGNLPGIVYGVVLVAKVVMGGVDPERELSPLKYEYRGA</sequence>
<accession>A0A9P7TYT7</accession>
<name>A0A9P7TYT7_9HYPO</name>
<evidence type="ECO:0000313" key="3">
    <source>
        <dbReference type="EMBL" id="KAG6295219.1"/>
    </source>
</evidence>
<feature type="region of interest" description="Disordered" evidence="1">
    <location>
        <begin position="16"/>
        <end position="64"/>
    </location>
</feature>
<keyword evidence="2" id="KW-1133">Transmembrane helix</keyword>